<dbReference type="RefSeq" id="WP_055656680.1">
    <property type="nucleotide sequence ID" value="NZ_CXST01000001.1"/>
</dbReference>
<evidence type="ECO:0000259" key="4">
    <source>
        <dbReference type="PROSITE" id="PS01124"/>
    </source>
</evidence>
<evidence type="ECO:0000256" key="3">
    <source>
        <dbReference type="ARBA" id="ARBA00023163"/>
    </source>
</evidence>
<dbReference type="InterPro" id="IPR009057">
    <property type="entry name" value="Homeodomain-like_sf"/>
</dbReference>
<dbReference type="InterPro" id="IPR018060">
    <property type="entry name" value="HTH_AraC"/>
</dbReference>
<name>A0A0M6Y1P9_9HYPH</name>
<proteinExistence type="predicted"/>
<dbReference type="PROSITE" id="PS01124">
    <property type="entry name" value="HTH_ARAC_FAMILY_2"/>
    <property type="match status" value="1"/>
</dbReference>
<dbReference type="PANTHER" id="PTHR46796:SF7">
    <property type="entry name" value="ARAC FAMILY TRANSCRIPTIONAL REGULATOR"/>
    <property type="match status" value="1"/>
</dbReference>
<keyword evidence="1" id="KW-0805">Transcription regulation</keyword>
<dbReference type="PANTHER" id="PTHR46796">
    <property type="entry name" value="HTH-TYPE TRANSCRIPTIONAL ACTIVATOR RHAS-RELATED"/>
    <property type="match status" value="1"/>
</dbReference>
<dbReference type="Proteomes" id="UP000048926">
    <property type="component" value="Unassembled WGS sequence"/>
</dbReference>
<evidence type="ECO:0000313" key="5">
    <source>
        <dbReference type="EMBL" id="CTQ43197.1"/>
    </source>
</evidence>
<dbReference type="AlphaFoldDB" id="A0A0M6Y1P9"/>
<dbReference type="Pfam" id="PF12833">
    <property type="entry name" value="HTH_18"/>
    <property type="match status" value="1"/>
</dbReference>
<evidence type="ECO:0000256" key="2">
    <source>
        <dbReference type="ARBA" id="ARBA00023125"/>
    </source>
</evidence>
<sequence length="304" mass="32605">MADPLSEVITLLRPRAPFSKIGEASGPFRVRRDDVNEAFYCLVLMGRLNLEVDSRAPVILSAGDFALLPAVGGLTVTSLDPPPPPGYFSQPVYGEDGVVRVGMLDPRETPPQVQQLVGHCSFGSPDAELLVSLLPEMVVVRGEDRLASLAALVRDEARADRPARDVVLENLLQVLLIEAFRSSVQSTASTGLLSGLADARVAPALRAMHGAPQQAWSIRALAGEAGLSRSAFFTRFNRIVGLPPMSYLLNWRMTLAKHMLRSGLHSIGEISSRTGYGSTSAFSTAFTRHVGCPPVRYGKAGATT</sequence>
<dbReference type="GO" id="GO:0043565">
    <property type="term" value="F:sequence-specific DNA binding"/>
    <property type="evidence" value="ECO:0007669"/>
    <property type="project" value="InterPro"/>
</dbReference>
<dbReference type="InterPro" id="IPR032783">
    <property type="entry name" value="AraC_lig"/>
</dbReference>
<dbReference type="EMBL" id="CXST01000001">
    <property type="protein sequence ID" value="CTQ43197.1"/>
    <property type="molecule type" value="Genomic_DNA"/>
</dbReference>
<dbReference type="STRING" id="187304.B0E33_22040"/>
<dbReference type="Gene3D" id="1.10.10.60">
    <property type="entry name" value="Homeodomain-like"/>
    <property type="match status" value="2"/>
</dbReference>
<organism evidence="5 6">
    <name type="scientific">Roseibium aggregatum</name>
    <dbReference type="NCBI Taxonomy" id="187304"/>
    <lineage>
        <taxon>Bacteria</taxon>
        <taxon>Pseudomonadati</taxon>
        <taxon>Pseudomonadota</taxon>
        <taxon>Alphaproteobacteria</taxon>
        <taxon>Hyphomicrobiales</taxon>
        <taxon>Stappiaceae</taxon>
        <taxon>Roseibium</taxon>
    </lineage>
</organism>
<dbReference type="InterPro" id="IPR018062">
    <property type="entry name" value="HTH_AraC-typ_CS"/>
</dbReference>
<dbReference type="PROSITE" id="PS00041">
    <property type="entry name" value="HTH_ARAC_FAMILY_1"/>
    <property type="match status" value="1"/>
</dbReference>
<evidence type="ECO:0000313" key="6">
    <source>
        <dbReference type="Proteomes" id="UP000048926"/>
    </source>
</evidence>
<dbReference type="InterPro" id="IPR050204">
    <property type="entry name" value="AraC_XylS_family_regulators"/>
</dbReference>
<dbReference type="GO" id="GO:0003700">
    <property type="term" value="F:DNA-binding transcription factor activity"/>
    <property type="evidence" value="ECO:0007669"/>
    <property type="project" value="InterPro"/>
</dbReference>
<evidence type="ECO:0000256" key="1">
    <source>
        <dbReference type="ARBA" id="ARBA00023015"/>
    </source>
</evidence>
<dbReference type="OrthoDB" id="9783876at2"/>
<dbReference type="Pfam" id="PF12852">
    <property type="entry name" value="Cupin_6"/>
    <property type="match status" value="1"/>
</dbReference>
<gene>
    <name evidence="5" type="primary">rhaS_2</name>
    <name evidence="5" type="ORF">LAL4801_01633</name>
</gene>
<keyword evidence="6" id="KW-1185">Reference proteome</keyword>
<dbReference type="SUPFAM" id="SSF46689">
    <property type="entry name" value="Homeodomain-like"/>
    <property type="match status" value="2"/>
</dbReference>
<keyword evidence="2" id="KW-0238">DNA-binding</keyword>
<keyword evidence="3" id="KW-0804">Transcription</keyword>
<protein>
    <submittedName>
        <fullName evidence="5">L-rhamnose operon regulatory protein RhaS</fullName>
    </submittedName>
</protein>
<feature type="domain" description="HTH araC/xylS-type" evidence="4">
    <location>
        <begin position="202"/>
        <end position="300"/>
    </location>
</feature>
<reference evidence="6" key="1">
    <citation type="submission" date="2015-07" db="EMBL/GenBank/DDBJ databases">
        <authorList>
            <person name="Rodrigo-Torres Lidia"/>
            <person name="Arahal R.David."/>
        </authorList>
    </citation>
    <scope>NUCLEOTIDE SEQUENCE [LARGE SCALE GENOMIC DNA]</scope>
    <source>
        <strain evidence="6">CECT 4801</strain>
    </source>
</reference>
<dbReference type="SMART" id="SM00342">
    <property type="entry name" value="HTH_ARAC"/>
    <property type="match status" value="1"/>
</dbReference>
<accession>A0A0M6Y1P9</accession>